<accession>A0A0H2MG65</accession>
<comment type="caution">
    <text evidence="2">The sequence shown here is derived from an EMBL/GenBank/DDBJ whole genome shotgun (WGS) entry which is preliminary data.</text>
</comment>
<evidence type="ECO:0000313" key="3">
    <source>
        <dbReference type="Proteomes" id="UP000035444"/>
    </source>
</evidence>
<gene>
    <name evidence="2" type="ORF">WH96_03915</name>
</gene>
<sequence length="158" mass="16930">MKLSRRSLLASAALIPLAGQAQALSLGSGSRVFSEAVRQIGGVVDIADHMVRAVETEFLAVYGQDAMNTFIQLVDGRSITEALINASDDFKEQTKLIARVLYTGEITRTDDKGNSTTTVPYYPWSLAWSSLAFAKAPGICGGPKFGHWTHGPLKGGVM</sequence>
<protein>
    <submittedName>
        <fullName evidence="2">Uncharacterized protein</fullName>
    </submittedName>
</protein>
<dbReference type="OrthoDB" id="8478903at2"/>
<dbReference type="AlphaFoldDB" id="A0A0H2MG65"/>
<proteinExistence type="predicted"/>
<feature type="signal peptide" evidence="1">
    <location>
        <begin position="1"/>
        <end position="23"/>
    </location>
</feature>
<evidence type="ECO:0000313" key="2">
    <source>
        <dbReference type="EMBL" id="KLN61534.1"/>
    </source>
</evidence>
<reference evidence="2 3" key="1">
    <citation type="submission" date="2015-03" db="EMBL/GenBank/DDBJ databases">
        <title>Genome Sequence of Kiloniella spongiae MEBiC09566, isolated from a marine sponge.</title>
        <authorList>
            <person name="Shao Z."/>
            <person name="Wang L."/>
            <person name="Li X."/>
        </authorList>
    </citation>
    <scope>NUCLEOTIDE SEQUENCE [LARGE SCALE GENOMIC DNA]</scope>
    <source>
        <strain evidence="2 3">MEBiC09566</strain>
    </source>
</reference>
<dbReference type="RefSeq" id="WP_047762868.1">
    <property type="nucleotide sequence ID" value="NZ_LAQL01000003.1"/>
</dbReference>
<keyword evidence="3" id="KW-1185">Reference proteome</keyword>
<dbReference type="EMBL" id="LAQL01000003">
    <property type="protein sequence ID" value="KLN61534.1"/>
    <property type="molecule type" value="Genomic_DNA"/>
</dbReference>
<evidence type="ECO:0000256" key="1">
    <source>
        <dbReference type="SAM" id="SignalP"/>
    </source>
</evidence>
<dbReference type="STRING" id="1489064.WH96_03915"/>
<feature type="chain" id="PRO_5002596853" evidence="1">
    <location>
        <begin position="24"/>
        <end position="158"/>
    </location>
</feature>
<dbReference type="Proteomes" id="UP000035444">
    <property type="component" value="Unassembled WGS sequence"/>
</dbReference>
<keyword evidence="1" id="KW-0732">Signal</keyword>
<organism evidence="2 3">
    <name type="scientific">Kiloniella spongiae</name>
    <dbReference type="NCBI Taxonomy" id="1489064"/>
    <lineage>
        <taxon>Bacteria</taxon>
        <taxon>Pseudomonadati</taxon>
        <taxon>Pseudomonadota</taxon>
        <taxon>Alphaproteobacteria</taxon>
        <taxon>Rhodospirillales</taxon>
        <taxon>Kiloniellaceae</taxon>
        <taxon>Kiloniella</taxon>
    </lineage>
</organism>
<name>A0A0H2MG65_9PROT</name>